<evidence type="ECO:0000256" key="9">
    <source>
        <dbReference type="RuleBase" id="RU003634"/>
    </source>
</evidence>
<keyword evidence="13" id="KW-1185">Reference proteome</keyword>
<dbReference type="Gene3D" id="3.40.50.1370">
    <property type="entry name" value="Aspartate/ornithine carbamoyltransferase"/>
    <property type="match status" value="2"/>
</dbReference>
<dbReference type="GO" id="GO:0006207">
    <property type="term" value="P:'de novo' pyrimidine nucleobase biosynthetic process"/>
    <property type="evidence" value="ECO:0007669"/>
    <property type="project" value="InterPro"/>
</dbReference>
<evidence type="ECO:0000256" key="2">
    <source>
        <dbReference type="ARBA" id="ARBA00008896"/>
    </source>
</evidence>
<dbReference type="InterPro" id="IPR006130">
    <property type="entry name" value="Asp/Orn_carbamoylTrfase"/>
</dbReference>
<comment type="caution">
    <text evidence="12">The sequence shown here is derived from an EMBL/GenBank/DDBJ whole genome shotgun (WGS) entry which is preliminary data.</text>
</comment>
<dbReference type="PANTHER" id="PTHR45753:SF6">
    <property type="entry name" value="ASPARTATE CARBAMOYLTRANSFERASE"/>
    <property type="match status" value="1"/>
</dbReference>
<evidence type="ECO:0000256" key="8">
    <source>
        <dbReference type="NCBIfam" id="TIGR00670"/>
    </source>
</evidence>
<feature type="domain" description="Aspartate/ornithine carbamoyltransferase carbamoyl-P binding" evidence="11">
    <location>
        <begin position="3"/>
        <end position="144"/>
    </location>
</feature>
<dbReference type="NCBIfam" id="TIGR00670">
    <property type="entry name" value="asp_carb_tr"/>
    <property type="match status" value="1"/>
</dbReference>
<evidence type="ECO:0000313" key="13">
    <source>
        <dbReference type="Proteomes" id="UP000214646"/>
    </source>
</evidence>
<proteinExistence type="inferred from homology"/>
<dbReference type="InterPro" id="IPR036901">
    <property type="entry name" value="Asp/Orn_carbamoylTrfase_sf"/>
</dbReference>
<comment type="similarity">
    <text evidence="2">Belongs to the aspartate/ornithine carbamoyltransferase superfamily. ATCase family.</text>
</comment>
<evidence type="ECO:0000256" key="4">
    <source>
        <dbReference type="ARBA" id="ARBA00022679"/>
    </source>
</evidence>
<accession>A0A225DKA7</accession>
<organism evidence="12 13">
    <name type="scientific">Fimbriiglobus ruber</name>
    <dbReference type="NCBI Taxonomy" id="1908690"/>
    <lineage>
        <taxon>Bacteria</taxon>
        <taxon>Pseudomonadati</taxon>
        <taxon>Planctomycetota</taxon>
        <taxon>Planctomycetia</taxon>
        <taxon>Gemmatales</taxon>
        <taxon>Gemmataceae</taxon>
        <taxon>Fimbriiglobus</taxon>
    </lineage>
</organism>
<dbReference type="PRINTS" id="PR00100">
    <property type="entry name" value="AOTCASE"/>
</dbReference>
<sequence length="278" mass="29840">MNHLLGLEDLTPAQIVDILDRAEHYLSAGRAGKLDTLKGTIVANLFYEPSTRTKISFSLAARRLGAETLDFSPSGSSTSKGESFIDTARNIEAMGIDAVVVRHASAGAPRLLTQHLRPAVRVINAGDGAHEHPTQGLLDIFTIRRARGKIAGLTVAIVGDIAHSRVARSNIHGLVKLGARVIACGPTTLVPREVASLGVEIADDLDRVLAECDVVNLLRLQIERQRTGLFPSVREYAALFGLNGDRMKRAKPGLLILAPARSTAASNSRRTWPTGRTP</sequence>
<dbReference type="EMBL" id="NIDE01000014">
    <property type="protein sequence ID" value="OWK37629.1"/>
    <property type="molecule type" value="Genomic_DNA"/>
</dbReference>
<dbReference type="GO" id="GO:0004070">
    <property type="term" value="F:aspartate carbamoyltransferase activity"/>
    <property type="evidence" value="ECO:0007669"/>
    <property type="project" value="UniProtKB-UniRule"/>
</dbReference>
<evidence type="ECO:0000256" key="7">
    <source>
        <dbReference type="ARBA" id="ARBA00048859"/>
    </source>
</evidence>
<protein>
    <recommendedName>
        <fullName evidence="3 8">Aspartate carbamoyltransferase</fullName>
        <ecNumber evidence="3 8">2.1.3.2</ecNumber>
    </recommendedName>
</protein>
<comment type="function">
    <text evidence="6">Catalyzes the condensation of carbamoyl phosphate and aspartate to form carbamoyl aspartate and inorganic phosphate, the committed step in the de novo pyrimidine nucleotide biosynthesis pathway.</text>
</comment>
<dbReference type="SUPFAM" id="SSF53671">
    <property type="entry name" value="Aspartate/ornithine carbamoyltransferase"/>
    <property type="match status" value="1"/>
</dbReference>
<evidence type="ECO:0000313" key="12">
    <source>
        <dbReference type="EMBL" id="OWK37629.1"/>
    </source>
</evidence>
<name>A0A225DKA7_9BACT</name>
<comment type="pathway">
    <text evidence="1">Pyrimidine metabolism; UMP biosynthesis via de novo pathway; (S)-dihydroorotate from bicarbonate: step 2/3.</text>
</comment>
<evidence type="ECO:0000259" key="11">
    <source>
        <dbReference type="Pfam" id="PF02729"/>
    </source>
</evidence>
<dbReference type="InterPro" id="IPR006131">
    <property type="entry name" value="Asp_carbamoyltransf_Asp/Orn-bd"/>
</dbReference>
<dbReference type="GO" id="GO:0006520">
    <property type="term" value="P:amino acid metabolic process"/>
    <property type="evidence" value="ECO:0007669"/>
    <property type="project" value="InterPro"/>
</dbReference>
<keyword evidence="5" id="KW-0665">Pyrimidine biosynthesis</keyword>
<dbReference type="UniPathway" id="UPA00070">
    <property type="reaction ID" value="UER00116"/>
</dbReference>
<dbReference type="GO" id="GO:0044205">
    <property type="term" value="P:'de novo' UMP biosynthetic process"/>
    <property type="evidence" value="ECO:0007669"/>
    <property type="project" value="UniProtKB-UniPathway"/>
</dbReference>
<dbReference type="EC" id="2.1.3.2" evidence="3 8"/>
<dbReference type="Proteomes" id="UP000214646">
    <property type="component" value="Unassembled WGS sequence"/>
</dbReference>
<dbReference type="InterPro" id="IPR006132">
    <property type="entry name" value="Asp/Orn_carbamoyltranf_P-bd"/>
</dbReference>
<dbReference type="GO" id="GO:0005829">
    <property type="term" value="C:cytosol"/>
    <property type="evidence" value="ECO:0007669"/>
    <property type="project" value="TreeGrafter"/>
</dbReference>
<comment type="catalytic activity">
    <reaction evidence="7">
        <text>carbamoyl phosphate + L-aspartate = N-carbamoyl-L-aspartate + phosphate + H(+)</text>
        <dbReference type="Rhea" id="RHEA:20013"/>
        <dbReference type="ChEBI" id="CHEBI:15378"/>
        <dbReference type="ChEBI" id="CHEBI:29991"/>
        <dbReference type="ChEBI" id="CHEBI:32814"/>
        <dbReference type="ChEBI" id="CHEBI:43474"/>
        <dbReference type="ChEBI" id="CHEBI:58228"/>
        <dbReference type="EC" id="2.1.3.2"/>
    </reaction>
</comment>
<keyword evidence="4 9" id="KW-0808">Transferase</keyword>
<evidence type="ECO:0000259" key="10">
    <source>
        <dbReference type="Pfam" id="PF00185"/>
    </source>
</evidence>
<evidence type="ECO:0000256" key="3">
    <source>
        <dbReference type="ARBA" id="ARBA00013008"/>
    </source>
</evidence>
<dbReference type="Pfam" id="PF02729">
    <property type="entry name" value="OTCace_N"/>
    <property type="match status" value="1"/>
</dbReference>
<evidence type="ECO:0000256" key="6">
    <source>
        <dbReference type="ARBA" id="ARBA00043884"/>
    </source>
</evidence>
<evidence type="ECO:0000256" key="5">
    <source>
        <dbReference type="ARBA" id="ARBA00022975"/>
    </source>
</evidence>
<dbReference type="AlphaFoldDB" id="A0A225DKA7"/>
<dbReference type="GO" id="GO:0016597">
    <property type="term" value="F:amino acid binding"/>
    <property type="evidence" value="ECO:0007669"/>
    <property type="project" value="InterPro"/>
</dbReference>
<dbReference type="InterPro" id="IPR002082">
    <property type="entry name" value="Asp_carbamoyltransf"/>
</dbReference>
<dbReference type="PRINTS" id="PR00101">
    <property type="entry name" value="ATCASE"/>
</dbReference>
<evidence type="ECO:0000256" key="1">
    <source>
        <dbReference type="ARBA" id="ARBA00004852"/>
    </source>
</evidence>
<dbReference type="PANTHER" id="PTHR45753">
    <property type="entry name" value="ORNITHINE CARBAMOYLTRANSFERASE, MITOCHONDRIAL"/>
    <property type="match status" value="1"/>
</dbReference>
<feature type="domain" description="Aspartate/ornithine carbamoyltransferase Asp/Orn-binding" evidence="10">
    <location>
        <begin position="152"/>
        <end position="257"/>
    </location>
</feature>
<dbReference type="NCBIfam" id="NF002032">
    <property type="entry name" value="PRK00856.1"/>
    <property type="match status" value="1"/>
</dbReference>
<reference evidence="13" key="1">
    <citation type="submission" date="2017-06" db="EMBL/GenBank/DDBJ databases">
        <title>Genome analysis of Fimbriiglobus ruber SP5, the first member of the order Planctomycetales with confirmed chitinolytic capability.</title>
        <authorList>
            <person name="Ravin N.V."/>
            <person name="Rakitin A.L."/>
            <person name="Ivanova A.A."/>
            <person name="Beletsky A.V."/>
            <person name="Kulichevskaya I.S."/>
            <person name="Mardanov A.V."/>
            <person name="Dedysh S.N."/>
        </authorList>
    </citation>
    <scope>NUCLEOTIDE SEQUENCE [LARGE SCALE GENOMIC DNA]</scope>
    <source>
        <strain evidence="13">SP5</strain>
    </source>
</reference>
<dbReference type="Pfam" id="PF00185">
    <property type="entry name" value="OTCace"/>
    <property type="match status" value="1"/>
</dbReference>
<gene>
    <name evidence="12" type="ORF">FRUB_06749</name>
</gene>
<dbReference type="PROSITE" id="PS00097">
    <property type="entry name" value="CARBAMOYLTRANSFERASE"/>
    <property type="match status" value="1"/>
</dbReference>